<proteinExistence type="predicted"/>
<protein>
    <submittedName>
        <fullName evidence="1">Uncharacterized protein</fullName>
    </submittedName>
</protein>
<gene>
    <name evidence="1" type="ORF">ENSA7_21310</name>
</gene>
<evidence type="ECO:0000313" key="1">
    <source>
        <dbReference type="EMBL" id="PRQ08159.1"/>
    </source>
</evidence>
<accession>A0A2S9YSY7</accession>
<dbReference type="EMBL" id="PVNL01000044">
    <property type="protein sequence ID" value="PRQ08159.1"/>
    <property type="molecule type" value="Genomic_DNA"/>
</dbReference>
<reference evidence="1 2" key="1">
    <citation type="submission" date="2018-03" db="EMBL/GenBank/DDBJ databases">
        <title>Draft Genome Sequences of the Obligatory Marine Myxobacteria Enhygromyxa salina SWB007.</title>
        <authorList>
            <person name="Poehlein A."/>
            <person name="Moghaddam J.A."/>
            <person name="Harms H."/>
            <person name="Alanjari M."/>
            <person name="Koenig G.M."/>
            <person name="Daniel R."/>
            <person name="Schaeberle T.F."/>
        </authorList>
    </citation>
    <scope>NUCLEOTIDE SEQUENCE [LARGE SCALE GENOMIC DNA]</scope>
    <source>
        <strain evidence="1 2">SWB007</strain>
    </source>
</reference>
<dbReference type="AlphaFoldDB" id="A0A2S9YSY7"/>
<sequence>MPDHHHTDVTDPDASVVPFKQQLHSFGVRTLDFRQYSKMNWQKTTFMPPSGRTP</sequence>
<dbReference type="Proteomes" id="UP000238823">
    <property type="component" value="Unassembled WGS sequence"/>
</dbReference>
<organism evidence="1 2">
    <name type="scientific">Enhygromyxa salina</name>
    <dbReference type="NCBI Taxonomy" id="215803"/>
    <lineage>
        <taxon>Bacteria</taxon>
        <taxon>Pseudomonadati</taxon>
        <taxon>Myxococcota</taxon>
        <taxon>Polyangia</taxon>
        <taxon>Nannocystales</taxon>
        <taxon>Nannocystaceae</taxon>
        <taxon>Enhygromyxa</taxon>
    </lineage>
</organism>
<name>A0A2S9YSY7_9BACT</name>
<comment type="caution">
    <text evidence="1">The sequence shown here is derived from an EMBL/GenBank/DDBJ whole genome shotgun (WGS) entry which is preliminary data.</text>
</comment>
<evidence type="ECO:0000313" key="2">
    <source>
        <dbReference type="Proteomes" id="UP000238823"/>
    </source>
</evidence>